<reference evidence="3 4" key="1">
    <citation type="submission" date="2019-06" db="EMBL/GenBank/DDBJ databases">
        <title>A novel bacterium of genus Amaricoccus, isolated from marine sediment.</title>
        <authorList>
            <person name="Huang H."/>
            <person name="Mo K."/>
            <person name="Hu Y."/>
        </authorList>
    </citation>
    <scope>NUCLEOTIDE SEQUENCE [LARGE SCALE GENOMIC DNA]</scope>
    <source>
        <strain evidence="3 4">HB172011</strain>
    </source>
</reference>
<feature type="transmembrane region" description="Helical" evidence="2">
    <location>
        <begin position="62"/>
        <end position="83"/>
    </location>
</feature>
<name>A0A501WMD9_9RHOB</name>
<dbReference type="OrthoDB" id="7833467at2"/>
<evidence type="ECO:0000256" key="1">
    <source>
        <dbReference type="SAM" id="MobiDB-lite"/>
    </source>
</evidence>
<feature type="transmembrane region" description="Helical" evidence="2">
    <location>
        <begin position="27"/>
        <end position="50"/>
    </location>
</feature>
<dbReference type="EMBL" id="VFRP01000015">
    <property type="protein sequence ID" value="TPE49354.1"/>
    <property type="molecule type" value="Genomic_DNA"/>
</dbReference>
<evidence type="ECO:0000256" key="2">
    <source>
        <dbReference type="SAM" id="Phobius"/>
    </source>
</evidence>
<dbReference type="AlphaFoldDB" id="A0A501WMD9"/>
<dbReference type="RefSeq" id="WP_140454875.1">
    <property type="nucleotide sequence ID" value="NZ_VFRP01000015.1"/>
</dbReference>
<evidence type="ECO:0000313" key="3">
    <source>
        <dbReference type="EMBL" id="TPE49354.1"/>
    </source>
</evidence>
<organism evidence="3 4">
    <name type="scientific">Amaricoccus solimangrovi</name>
    <dbReference type="NCBI Taxonomy" id="2589815"/>
    <lineage>
        <taxon>Bacteria</taxon>
        <taxon>Pseudomonadati</taxon>
        <taxon>Pseudomonadota</taxon>
        <taxon>Alphaproteobacteria</taxon>
        <taxon>Rhodobacterales</taxon>
        <taxon>Paracoccaceae</taxon>
        <taxon>Amaricoccus</taxon>
    </lineage>
</organism>
<protein>
    <submittedName>
        <fullName evidence="3">Uncharacterized protein</fullName>
    </submittedName>
</protein>
<keyword evidence="2" id="KW-0472">Membrane</keyword>
<comment type="caution">
    <text evidence="3">The sequence shown here is derived from an EMBL/GenBank/DDBJ whole genome shotgun (WGS) entry which is preliminary data.</text>
</comment>
<keyword evidence="2" id="KW-0812">Transmembrane</keyword>
<dbReference type="Proteomes" id="UP000319255">
    <property type="component" value="Unassembled WGS sequence"/>
</dbReference>
<keyword evidence="4" id="KW-1185">Reference proteome</keyword>
<accession>A0A501WMD9</accession>
<feature type="region of interest" description="Disordered" evidence="1">
    <location>
        <begin position="359"/>
        <end position="384"/>
    </location>
</feature>
<proteinExistence type="predicted"/>
<evidence type="ECO:0000313" key="4">
    <source>
        <dbReference type="Proteomes" id="UP000319255"/>
    </source>
</evidence>
<keyword evidence="2" id="KW-1133">Transmembrane helix</keyword>
<feature type="compositionally biased region" description="Acidic residues" evidence="1">
    <location>
        <begin position="374"/>
        <end position="384"/>
    </location>
</feature>
<gene>
    <name evidence="3" type="ORF">FJM51_14580</name>
</gene>
<sequence>MSSTSEPRPTRATGGLRTLLASRPRRVAALAGLGWAVIVAAYALGFLAVAPERPRATVALDLMFFAVALILPAALAWIVALLAEELAGLRASVAALRAAIATLGADLATTRAVVASEGPVSAGDIGRALREALAEGPRAEEAARLARLLEGQEEIRHGLRGLIEQRGATRLVEPPAPVAPAQARAPAEPVAEPAAPSGEAPVPDWSVLVRALDFPRDAEDREGFRALRSATRHPGLAHALQAAEDLLTLLAESGVYMDDLDVAPPRAEVWRRYVGGARGPEVAAAAGVTDAEALEKTRALLERDPVFRDTAQHFLRRFDAVLAEFAPGADDAQLMALVDTRSARAFMLLARLRGRFGGKEEASDREFLPAPDAAEQDADPEPER</sequence>